<name>A0A139AKT2_GONPJ</name>
<dbReference type="AlphaFoldDB" id="A0A139AKT2"/>
<dbReference type="EMBL" id="KQ965747">
    <property type="protein sequence ID" value="KXS17380.1"/>
    <property type="molecule type" value="Genomic_DNA"/>
</dbReference>
<dbReference type="Gene3D" id="3.40.30.10">
    <property type="entry name" value="Glutaredoxin"/>
    <property type="match status" value="1"/>
</dbReference>
<reference evidence="1 2" key="1">
    <citation type="journal article" date="2015" name="Genome Biol. Evol.">
        <title>Phylogenomic analyses indicate that early fungi evolved digesting cell walls of algal ancestors of land plants.</title>
        <authorList>
            <person name="Chang Y."/>
            <person name="Wang S."/>
            <person name="Sekimoto S."/>
            <person name="Aerts A.L."/>
            <person name="Choi C."/>
            <person name="Clum A."/>
            <person name="LaButti K.M."/>
            <person name="Lindquist E.A."/>
            <person name="Yee Ngan C."/>
            <person name="Ohm R.A."/>
            <person name="Salamov A.A."/>
            <person name="Grigoriev I.V."/>
            <person name="Spatafora J.W."/>
            <person name="Berbee M.L."/>
        </authorList>
    </citation>
    <scope>NUCLEOTIDE SEQUENCE [LARGE SCALE GENOMIC DNA]</scope>
    <source>
        <strain evidence="1 2">JEL478</strain>
    </source>
</reference>
<evidence type="ECO:0000313" key="1">
    <source>
        <dbReference type="EMBL" id="KXS17380.1"/>
    </source>
</evidence>
<evidence type="ECO:0000313" key="2">
    <source>
        <dbReference type="Proteomes" id="UP000070544"/>
    </source>
</evidence>
<protein>
    <recommendedName>
        <fullName evidence="3">DSBA-like thioredoxin domain-containing protein</fullName>
    </recommendedName>
</protein>
<gene>
    <name evidence="1" type="ORF">M427DRAFT_54664</name>
</gene>
<evidence type="ECO:0008006" key="3">
    <source>
        <dbReference type="Google" id="ProtNLM"/>
    </source>
</evidence>
<dbReference type="Proteomes" id="UP000070544">
    <property type="component" value="Unassembled WGS sequence"/>
</dbReference>
<dbReference type="SUPFAM" id="SSF52833">
    <property type="entry name" value="Thioredoxin-like"/>
    <property type="match status" value="1"/>
</dbReference>
<sequence length="85" mass="9739">MGKKIQIDVITDTVCPWCFIGKRRLEKGIVIAKERGIELDVEFGVLINCIRLKQSDLRSCSPTHSLTLTTLRISTFQIDNYTKRI</sequence>
<accession>A0A139AKT2</accession>
<keyword evidence="2" id="KW-1185">Reference proteome</keyword>
<proteinExistence type="predicted"/>
<dbReference type="OrthoDB" id="1930760at2759"/>
<dbReference type="InterPro" id="IPR036249">
    <property type="entry name" value="Thioredoxin-like_sf"/>
</dbReference>
<organism evidence="1 2">
    <name type="scientific">Gonapodya prolifera (strain JEL478)</name>
    <name type="common">Monoblepharis prolifera</name>
    <dbReference type="NCBI Taxonomy" id="1344416"/>
    <lineage>
        <taxon>Eukaryota</taxon>
        <taxon>Fungi</taxon>
        <taxon>Fungi incertae sedis</taxon>
        <taxon>Chytridiomycota</taxon>
        <taxon>Chytridiomycota incertae sedis</taxon>
        <taxon>Monoblepharidomycetes</taxon>
        <taxon>Monoblepharidales</taxon>
        <taxon>Gonapodyaceae</taxon>
        <taxon>Gonapodya</taxon>
    </lineage>
</organism>